<dbReference type="InterPro" id="IPR050743">
    <property type="entry name" value="2-oxoacid_DH_E2_comp"/>
</dbReference>
<organism evidence="5 6">
    <name type="scientific">Hyphomicrobium nitrativorans NL23</name>
    <dbReference type="NCBI Taxonomy" id="1029756"/>
    <lineage>
        <taxon>Bacteria</taxon>
        <taxon>Pseudomonadati</taxon>
        <taxon>Pseudomonadota</taxon>
        <taxon>Alphaproteobacteria</taxon>
        <taxon>Hyphomicrobiales</taxon>
        <taxon>Hyphomicrobiaceae</taxon>
        <taxon>Hyphomicrobium</taxon>
    </lineage>
</organism>
<name>V5SBL9_9HYPH</name>
<sequence>MNAEPSTPAHGASEDRILPLAGMRGMIASKMKESLASSAQLTHIADCDQSALIVAKARLSERGIKASLEDLLIDAVIATLRKHPALNATLEENQVRIKSSINVSCAIALPGDLLVAPTILSADAMSLAERIAARRDLVERARTNKLSVKEMTAGTFTISNIGLTRVRYFTPILNMPQVAILGVGEASLRPWIVGGQLEARPIMGLSLTFDHRAVNGAPAGAFLTDLCEAIEQFQVD</sequence>
<evidence type="ECO:0000313" key="5">
    <source>
        <dbReference type="EMBL" id="AHB47359.1"/>
    </source>
</evidence>
<dbReference type="EMBL" id="CP006912">
    <property type="protein sequence ID" value="AHB47359.1"/>
    <property type="molecule type" value="Genomic_DNA"/>
</dbReference>
<evidence type="ECO:0000256" key="2">
    <source>
        <dbReference type="ARBA" id="ARBA00022679"/>
    </source>
</evidence>
<dbReference type="Gene3D" id="3.30.559.10">
    <property type="entry name" value="Chloramphenicol acetyltransferase-like domain"/>
    <property type="match status" value="1"/>
</dbReference>
<accession>V5SBL9</accession>
<dbReference type="KEGG" id="hni:W911_01430"/>
<dbReference type="Proteomes" id="UP000018542">
    <property type="component" value="Chromosome"/>
</dbReference>
<evidence type="ECO:0000256" key="1">
    <source>
        <dbReference type="ARBA" id="ARBA00001938"/>
    </source>
</evidence>
<dbReference type="PANTHER" id="PTHR43178">
    <property type="entry name" value="DIHYDROLIPOAMIDE ACETYLTRANSFERASE COMPONENT OF PYRUVATE DEHYDROGENASE COMPLEX"/>
    <property type="match status" value="1"/>
</dbReference>
<gene>
    <name evidence="5" type="ORF">W911_01430</name>
</gene>
<keyword evidence="2" id="KW-0808">Transferase</keyword>
<dbReference type="AlphaFoldDB" id="V5SBL9"/>
<dbReference type="PATRIC" id="fig|1029756.8.peg.303"/>
<keyword evidence="3" id="KW-0012">Acyltransferase</keyword>
<proteinExistence type="predicted"/>
<feature type="domain" description="2-oxoacid dehydrogenase acyltransferase catalytic" evidence="4">
    <location>
        <begin position="14"/>
        <end position="233"/>
    </location>
</feature>
<evidence type="ECO:0000259" key="4">
    <source>
        <dbReference type="Pfam" id="PF00198"/>
    </source>
</evidence>
<protein>
    <submittedName>
        <fullName evidence="5">Acetoin dehydrogenase</fullName>
    </submittedName>
</protein>
<dbReference type="PANTHER" id="PTHR43178:SF5">
    <property type="entry name" value="LIPOAMIDE ACYLTRANSFERASE COMPONENT OF BRANCHED-CHAIN ALPHA-KETO ACID DEHYDROGENASE COMPLEX, MITOCHONDRIAL"/>
    <property type="match status" value="1"/>
</dbReference>
<dbReference type="Pfam" id="PF00198">
    <property type="entry name" value="2-oxoacid_dh"/>
    <property type="match status" value="1"/>
</dbReference>
<comment type="cofactor">
    <cofactor evidence="1">
        <name>(R)-lipoate</name>
        <dbReference type="ChEBI" id="CHEBI:83088"/>
    </cofactor>
</comment>
<dbReference type="GO" id="GO:0016407">
    <property type="term" value="F:acetyltransferase activity"/>
    <property type="evidence" value="ECO:0007669"/>
    <property type="project" value="TreeGrafter"/>
</dbReference>
<dbReference type="STRING" id="1029756.W911_01430"/>
<reference evidence="5 6" key="1">
    <citation type="journal article" date="2014" name="Genome Announc.">
        <title>Complete Genome Sequence of Hyphomicrobium nitrativorans Strain NL23, a Denitrifying Bacterium Isolated from Biofilm of a Methanol-Fed Denitrification System Treating Seawater at the Montreal Biodome.</title>
        <authorList>
            <person name="Martineau C."/>
            <person name="Villeneuve C."/>
            <person name="Mauffrey F."/>
            <person name="Villemur R."/>
        </authorList>
    </citation>
    <scope>NUCLEOTIDE SEQUENCE [LARGE SCALE GENOMIC DNA]</scope>
    <source>
        <strain evidence="5">NL23</strain>
    </source>
</reference>
<dbReference type="SUPFAM" id="SSF52777">
    <property type="entry name" value="CoA-dependent acyltransferases"/>
    <property type="match status" value="1"/>
</dbReference>
<dbReference type="InterPro" id="IPR001078">
    <property type="entry name" value="2-oxoacid_DH_actylTfrase"/>
</dbReference>
<dbReference type="GO" id="GO:0005737">
    <property type="term" value="C:cytoplasm"/>
    <property type="evidence" value="ECO:0007669"/>
    <property type="project" value="TreeGrafter"/>
</dbReference>
<dbReference type="RefSeq" id="WP_023785723.1">
    <property type="nucleotide sequence ID" value="NC_022997.1"/>
</dbReference>
<keyword evidence="6" id="KW-1185">Reference proteome</keyword>
<dbReference type="HOGENOM" id="CLU_016733_2_1_5"/>
<dbReference type="InterPro" id="IPR023213">
    <property type="entry name" value="CAT-like_dom_sf"/>
</dbReference>
<dbReference type="GO" id="GO:0031405">
    <property type="term" value="F:lipoic acid binding"/>
    <property type="evidence" value="ECO:0007669"/>
    <property type="project" value="TreeGrafter"/>
</dbReference>
<evidence type="ECO:0000256" key="3">
    <source>
        <dbReference type="ARBA" id="ARBA00023315"/>
    </source>
</evidence>
<evidence type="ECO:0000313" key="6">
    <source>
        <dbReference type="Proteomes" id="UP000018542"/>
    </source>
</evidence>